<sequence length="150" mass="16257">MPTTELPRPVSVQASTATAHHHLLPPTPNPPPFSTSPVYISIWHAAAVSPSSRPLSLLPPKTCLGYHGFIMWSQQRRHGGRRQKDVKRRPRGGDRQQPGTRVHQHGPGHEAALPQNGVLLPRRRGGRGAHRARAQVPDVPAAGGVLPGVR</sequence>
<proteinExistence type="predicted"/>
<reference evidence="2" key="1">
    <citation type="submission" date="2015-07" db="EMBL/GenBank/DDBJ databases">
        <title>Transcriptome Assembly of Anthurium amnicola.</title>
        <authorList>
            <person name="Suzuki J."/>
        </authorList>
    </citation>
    <scope>NUCLEOTIDE SEQUENCE</scope>
</reference>
<evidence type="ECO:0000256" key="1">
    <source>
        <dbReference type="SAM" id="MobiDB-lite"/>
    </source>
</evidence>
<feature type="region of interest" description="Disordered" evidence="1">
    <location>
        <begin position="73"/>
        <end position="150"/>
    </location>
</feature>
<dbReference type="EMBL" id="GDJX01010614">
    <property type="protein sequence ID" value="JAT57322.1"/>
    <property type="molecule type" value="Transcribed_RNA"/>
</dbReference>
<evidence type="ECO:0000313" key="2">
    <source>
        <dbReference type="EMBL" id="JAT57322.1"/>
    </source>
</evidence>
<accession>A0A1D1YRU2</accession>
<dbReference type="AlphaFoldDB" id="A0A1D1YRU2"/>
<organism evidence="2">
    <name type="scientific">Anthurium amnicola</name>
    <dbReference type="NCBI Taxonomy" id="1678845"/>
    <lineage>
        <taxon>Eukaryota</taxon>
        <taxon>Viridiplantae</taxon>
        <taxon>Streptophyta</taxon>
        <taxon>Embryophyta</taxon>
        <taxon>Tracheophyta</taxon>
        <taxon>Spermatophyta</taxon>
        <taxon>Magnoliopsida</taxon>
        <taxon>Liliopsida</taxon>
        <taxon>Araceae</taxon>
        <taxon>Pothoideae</taxon>
        <taxon>Potheae</taxon>
        <taxon>Anthurium</taxon>
    </lineage>
</organism>
<feature type="non-terminal residue" evidence="2">
    <location>
        <position position="150"/>
    </location>
</feature>
<gene>
    <name evidence="2" type="primary">POLG_20</name>
    <name evidence="2" type="ORF">g.14376</name>
</gene>
<feature type="compositionally biased region" description="Basic residues" evidence="1">
    <location>
        <begin position="75"/>
        <end position="90"/>
    </location>
</feature>
<name>A0A1D1YRU2_9ARAE</name>
<protein>
    <submittedName>
        <fullName evidence="2">Polyprotein</fullName>
    </submittedName>
</protein>
<feature type="compositionally biased region" description="Basic residues" evidence="1">
    <location>
        <begin position="121"/>
        <end position="133"/>
    </location>
</feature>